<comment type="caution">
    <text evidence="1">The sequence shown here is derived from an EMBL/GenBank/DDBJ whole genome shotgun (WGS) entry which is preliminary data.</text>
</comment>
<dbReference type="EMBL" id="QLII01000001">
    <property type="protein sequence ID" value="RAI73636.1"/>
    <property type="molecule type" value="Genomic_DNA"/>
</dbReference>
<dbReference type="InterPro" id="IPR015919">
    <property type="entry name" value="Cadherin-like_sf"/>
</dbReference>
<proteinExistence type="predicted"/>
<sequence>MPAGLDFDPTTGVISGTPTNIGQFGITIGTSDSQSTVYRGFYLQINSSATVNLPPVVVSNLSSPITRDIYQTISIPAAYAFTDPKDDP</sequence>
<keyword evidence="2" id="KW-1185">Reference proteome</keyword>
<dbReference type="Proteomes" id="UP000249016">
    <property type="component" value="Unassembled WGS sequence"/>
</dbReference>
<dbReference type="OrthoDB" id="98106at2"/>
<reference evidence="1 2" key="1">
    <citation type="submission" date="2018-06" db="EMBL/GenBank/DDBJ databases">
        <title>Spirosoma sp. HMF3257 Genome sequencing and assembly.</title>
        <authorList>
            <person name="Kang H."/>
            <person name="Cha I."/>
            <person name="Kim H."/>
            <person name="Kang J."/>
            <person name="Joh K."/>
        </authorList>
    </citation>
    <scope>NUCLEOTIDE SEQUENCE [LARGE SCALE GENOMIC DNA]</scope>
    <source>
        <strain evidence="1 2">HMF3257</strain>
    </source>
</reference>
<dbReference type="GO" id="GO:0016020">
    <property type="term" value="C:membrane"/>
    <property type="evidence" value="ECO:0007669"/>
    <property type="project" value="InterPro"/>
</dbReference>
<evidence type="ECO:0008006" key="3">
    <source>
        <dbReference type="Google" id="ProtNLM"/>
    </source>
</evidence>
<dbReference type="Gene3D" id="2.60.40.10">
    <property type="entry name" value="Immunoglobulins"/>
    <property type="match status" value="1"/>
</dbReference>
<evidence type="ECO:0000313" key="2">
    <source>
        <dbReference type="Proteomes" id="UP000249016"/>
    </source>
</evidence>
<dbReference type="InterPro" id="IPR013783">
    <property type="entry name" value="Ig-like_fold"/>
</dbReference>
<accession>A0A327NHZ1</accession>
<dbReference type="SUPFAM" id="SSF49313">
    <property type="entry name" value="Cadherin-like"/>
    <property type="match status" value="1"/>
</dbReference>
<evidence type="ECO:0000313" key="1">
    <source>
        <dbReference type="EMBL" id="RAI73636.1"/>
    </source>
</evidence>
<name>A0A327NHZ1_9BACT</name>
<protein>
    <recommendedName>
        <fullName evidence="3">Dystroglycan-type cadherin-like domain-containing protein</fullName>
    </recommendedName>
</protein>
<dbReference type="AlphaFoldDB" id="A0A327NHZ1"/>
<dbReference type="GO" id="GO:0005509">
    <property type="term" value="F:calcium ion binding"/>
    <property type="evidence" value="ECO:0007669"/>
    <property type="project" value="InterPro"/>
</dbReference>
<dbReference type="RefSeq" id="WP_111340514.1">
    <property type="nucleotide sequence ID" value="NZ_QLII01000001.1"/>
</dbReference>
<organism evidence="1 2">
    <name type="scientific">Spirosoma telluris</name>
    <dbReference type="NCBI Taxonomy" id="2183553"/>
    <lineage>
        <taxon>Bacteria</taxon>
        <taxon>Pseudomonadati</taxon>
        <taxon>Bacteroidota</taxon>
        <taxon>Cytophagia</taxon>
        <taxon>Cytophagales</taxon>
        <taxon>Cytophagaceae</taxon>
        <taxon>Spirosoma</taxon>
    </lineage>
</organism>
<gene>
    <name evidence="1" type="ORF">HMF3257_02920</name>
</gene>
<dbReference type="Pfam" id="PF05345">
    <property type="entry name" value="He_PIG"/>
    <property type="match status" value="1"/>
</dbReference>